<dbReference type="Gene3D" id="3.80.10.10">
    <property type="entry name" value="Ribonuclease Inhibitor"/>
    <property type="match status" value="1"/>
</dbReference>
<dbReference type="EMBL" id="JAKCXM010000215">
    <property type="protein sequence ID" value="KAJ0398448.1"/>
    <property type="molecule type" value="Genomic_DNA"/>
</dbReference>
<gene>
    <name evidence="2" type="ORF">P43SY_006172</name>
</gene>
<dbReference type="Proteomes" id="UP001209570">
    <property type="component" value="Unassembled WGS sequence"/>
</dbReference>
<proteinExistence type="predicted"/>
<name>A0AAD5LGR1_PYTIN</name>
<evidence type="ECO:0000256" key="1">
    <source>
        <dbReference type="SAM" id="Phobius"/>
    </source>
</evidence>
<evidence type="ECO:0000313" key="2">
    <source>
        <dbReference type="EMBL" id="KAJ0398448.1"/>
    </source>
</evidence>
<dbReference type="AlphaFoldDB" id="A0AAD5LGR1"/>
<keyword evidence="1" id="KW-0472">Membrane</keyword>
<protein>
    <submittedName>
        <fullName evidence="2">Uncharacterized protein</fullName>
    </submittedName>
</protein>
<reference evidence="2" key="1">
    <citation type="submission" date="2021-12" db="EMBL/GenBank/DDBJ databases">
        <title>Prjna785345.</title>
        <authorList>
            <person name="Rujirawat T."/>
            <person name="Krajaejun T."/>
        </authorList>
    </citation>
    <scope>NUCLEOTIDE SEQUENCE</scope>
    <source>
        <strain evidence="2">Pi057C3</strain>
    </source>
</reference>
<accession>A0AAD5LGR1</accession>
<sequence>MTRVASAVHSRILDSHRALFSKQGVFGLESRHFETIFVLREAVETTLQIYQAYRMAQYLPRPSLNHAFVGLLAANCWTTPLLHAIVRHRPLQRMLCILADIVLDFVASIGVPAVLALSYLPEANFPPSLWYNDAWAITFINESSIVLCASWVDVANRILFSVSMMLCLDDIKALLMLRSSASAARVAQQPDSKMTPTSTDKDLANSSVPRAVKWMHGVIILTGFAVLATHSANEFSSLLQDLEPHSLAQITFRHCAHIQFTPDVQRFSQLLGLKLYNSTVESWPAESAIDSRFHSKILFTYFVRTLFPNQTIPDGLRSRSFPQQLKDIEFCVTNIKTLPDDVHLSWPPLLTLVVEYAQLETVPTALQQLRPSEIGLCGNPIQAVESWVVMLPDLETLILCNTPITALPSKDIDASAIAIRTFSLRYSNMTTPPPWMTPEFSRDRRILAGGTPLCKALDSPEDDGPIGLSPQDQAALRAVINCVDSKRYYFYPIAYDERAEETW</sequence>
<dbReference type="InterPro" id="IPR032675">
    <property type="entry name" value="LRR_dom_sf"/>
</dbReference>
<keyword evidence="1" id="KW-1133">Transmembrane helix</keyword>
<evidence type="ECO:0000313" key="3">
    <source>
        <dbReference type="Proteomes" id="UP001209570"/>
    </source>
</evidence>
<keyword evidence="1" id="KW-0812">Transmembrane</keyword>
<keyword evidence="3" id="KW-1185">Reference proteome</keyword>
<dbReference type="SUPFAM" id="SSF52058">
    <property type="entry name" value="L domain-like"/>
    <property type="match status" value="1"/>
</dbReference>
<comment type="caution">
    <text evidence="2">The sequence shown here is derived from an EMBL/GenBank/DDBJ whole genome shotgun (WGS) entry which is preliminary data.</text>
</comment>
<organism evidence="2 3">
    <name type="scientific">Pythium insidiosum</name>
    <name type="common">Pythiosis disease agent</name>
    <dbReference type="NCBI Taxonomy" id="114742"/>
    <lineage>
        <taxon>Eukaryota</taxon>
        <taxon>Sar</taxon>
        <taxon>Stramenopiles</taxon>
        <taxon>Oomycota</taxon>
        <taxon>Peronosporomycetes</taxon>
        <taxon>Pythiales</taxon>
        <taxon>Pythiaceae</taxon>
        <taxon>Pythium</taxon>
    </lineage>
</organism>
<feature type="transmembrane region" description="Helical" evidence="1">
    <location>
        <begin position="98"/>
        <end position="120"/>
    </location>
</feature>